<protein>
    <submittedName>
        <fullName evidence="1">Uncharacterized protein</fullName>
    </submittedName>
</protein>
<evidence type="ECO:0000313" key="2">
    <source>
        <dbReference type="Proteomes" id="UP000828872"/>
    </source>
</evidence>
<proteinExistence type="predicted"/>
<sequence>MKNPGGAPKIPHVNVKSRKNWGKFYYIYILN</sequence>
<organism evidence="1 2">
    <name type="scientific">Carnobacterium phage cd4</name>
    <dbReference type="NCBI Taxonomy" id="2849246"/>
    <lineage>
        <taxon>Viruses</taxon>
        <taxon>Duplodnaviria</taxon>
        <taxon>Heunggongvirae</taxon>
        <taxon>Uroviricota</taxon>
        <taxon>Caudoviricetes</taxon>
        <taxon>Carnodivirus</taxon>
        <taxon>Carnodivirus cd4-like</taxon>
    </lineage>
</organism>
<accession>A0AAE7STF9</accession>
<dbReference type="EMBL" id="MZ399596">
    <property type="protein sequence ID" value="QXP45428.1"/>
    <property type="molecule type" value="Genomic_DNA"/>
</dbReference>
<evidence type="ECO:0000313" key="1">
    <source>
        <dbReference type="EMBL" id="QXP45428.1"/>
    </source>
</evidence>
<gene>
    <name evidence="1" type="ORF">cd4_082</name>
</gene>
<dbReference type="Proteomes" id="UP000828872">
    <property type="component" value="Segment"/>
</dbReference>
<name>A0AAE7STF9_9CAUD</name>
<reference evidence="1 2" key="1">
    <citation type="journal article" date="2021" name="Microbiol. Resour. Announc.">
        <title>Genome Sequences of Bacteriophages cd2, cd3, and cd4, which Specifically Target Carnobacterium divergens.</title>
        <authorList>
            <person name="Zhang P."/>
            <person name="Britton A.P."/>
            <person name="Visser K.A."/>
            <person name="Welke C.A."/>
            <person name="Wassink H."/>
            <person name="Prins E."/>
            <person name="Yang X."/>
            <person name="Martin-Visscher L.A."/>
        </authorList>
    </citation>
    <scope>NUCLEOTIDE SEQUENCE [LARGE SCALE GENOMIC DNA]</scope>
    <source>
        <strain evidence="2">cd4</strain>
    </source>
</reference>
<keyword evidence="2" id="KW-1185">Reference proteome</keyword>